<reference evidence="2 3" key="1">
    <citation type="submission" date="2020-08" db="EMBL/GenBank/DDBJ databases">
        <title>Genomic Encyclopedia of Type Strains, Phase III (KMG-III): the genomes of soil and plant-associated and newly described type strains.</title>
        <authorList>
            <person name="Whitman W."/>
        </authorList>
    </citation>
    <scope>NUCLEOTIDE SEQUENCE [LARGE SCALE GENOMIC DNA]</scope>
    <source>
        <strain evidence="2 3">CECT 8960</strain>
    </source>
</reference>
<dbReference type="EMBL" id="JACHJQ010000011">
    <property type="protein sequence ID" value="MBB4911862.1"/>
    <property type="molecule type" value="Genomic_DNA"/>
</dbReference>
<feature type="compositionally biased region" description="Low complexity" evidence="1">
    <location>
        <begin position="84"/>
        <end position="102"/>
    </location>
</feature>
<keyword evidence="2" id="KW-0645">Protease</keyword>
<sequence length="102" mass="11263">MHYSARPKSLVPDDSRLLVVVTYRDVPSSRELDGRVGWSRIPGGAAALGEPHIARWWFPGDDHPRDKATYDVSIAVPKAPPPRSRGTTTTSTRRTTRSGRPS</sequence>
<name>A0A7W7VIS1_9PSEU</name>
<dbReference type="GO" id="GO:0004177">
    <property type="term" value="F:aminopeptidase activity"/>
    <property type="evidence" value="ECO:0007669"/>
    <property type="project" value="UniProtKB-KW"/>
</dbReference>
<dbReference type="Gene3D" id="2.60.40.1730">
    <property type="entry name" value="tricorn interacting facor f3 domain"/>
    <property type="match status" value="1"/>
</dbReference>
<evidence type="ECO:0000313" key="3">
    <source>
        <dbReference type="Proteomes" id="UP000520767"/>
    </source>
</evidence>
<evidence type="ECO:0000256" key="1">
    <source>
        <dbReference type="SAM" id="MobiDB-lite"/>
    </source>
</evidence>
<keyword evidence="3" id="KW-1185">Reference proteome</keyword>
<accession>A0A7W7VIS1</accession>
<dbReference type="AlphaFoldDB" id="A0A7W7VIS1"/>
<dbReference type="Proteomes" id="UP000520767">
    <property type="component" value="Unassembled WGS sequence"/>
</dbReference>
<proteinExistence type="predicted"/>
<protein>
    <submittedName>
        <fullName evidence="2">Aminopeptidase N</fullName>
    </submittedName>
</protein>
<feature type="region of interest" description="Disordered" evidence="1">
    <location>
        <begin position="75"/>
        <end position="102"/>
    </location>
</feature>
<organism evidence="2 3">
    <name type="scientific">Actinophytocola algeriensis</name>
    <dbReference type="NCBI Taxonomy" id="1768010"/>
    <lineage>
        <taxon>Bacteria</taxon>
        <taxon>Bacillati</taxon>
        <taxon>Actinomycetota</taxon>
        <taxon>Actinomycetes</taxon>
        <taxon>Pseudonocardiales</taxon>
        <taxon>Pseudonocardiaceae</taxon>
    </lineage>
</organism>
<keyword evidence="2" id="KW-0031">Aminopeptidase</keyword>
<keyword evidence="2" id="KW-0378">Hydrolase</keyword>
<evidence type="ECO:0000313" key="2">
    <source>
        <dbReference type="EMBL" id="MBB4911862.1"/>
    </source>
</evidence>
<dbReference type="InterPro" id="IPR042097">
    <property type="entry name" value="Aminopeptidase_N-like_N_sf"/>
</dbReference>
<dbReference type="RefSeq" id="WP_184815856.1">
    <property type="nucleotide sequence ID" value="NZ_JACHJQ010000011.1"/>
</dbReference>
<dbReference type="SUPFAM" id="SSF63737">
    <property type="entry name" value="Leukotriene A4 hydrolase N-terminal domain"/>
    <property type="match status" value="1"/>
</dbReference>
<gene>
    <name evidence="2" type="ORF">FHR82_008133</name>
</gene>
<comment type="caution">
    <text evidence="2">The sequence shown here is derived from an EMBL/GenBank/DDBJ whole genome shotgun (WGS) entry which is preliminary data.</text>
</comment>